<feature type="domain" description="Cadherin" evidence="2">
    <location>
        <begin position="323"/>
        <end position="448"/>
    </location>
</feature>
<reference evidence="4" key="1">
    <citation type="submission" date="2017-09" db="EMBL/GenBank/DDBJ databases">
        <title>The Reconstruction of 2,631 Draft Metagenome-Assembled Genomes from the Global Oceans.</title>
        <authorList>
            <person name="Tully B.J."/>
            <person name="Graham E.D."/>
            <person name="Heidelberg J.F."/>
        </authorList>
    </citation>
    <scope>NUCLEOTIDE SEQUENCE [LARGE SCALE GENOMIC DNA]</scope>
</reference>
<organism evidence="3 4">
    <name type="scientific">Candidatus Iainarchaeum sp</name>
    <dbReference type="NCBI Taxonomy" id="3101447"/>
    <lineage>
        <taxon>Archaea</taxon>
        <taxon>Candidatus Iainarchaeota</taxon>
        <taxon>Candidatus Iainarchaeia</taxon>
        <taxon>Candidatus Iainarchaeales</taxon>
        <taxon>Candidatus Iainarchaeaceae</taxon>
        <taxon>Candidatus Iainarchaeum</taxon>
    </lineage>
</organism>
<evidence type="ECO:0000313" key="4">
    <source>
        <dbReference type="Proteomes" id="UP000226712"/>
    </source>
</evidence>
<evidence type="ECO:0000259" key="2">
    <source>
        <dbReference type="PROSITE" id="PS50268"/>
    </source>
</evidence>
<evidence type="ECO:0000256" key="1">
    <source>
        <dbReference type="SAM" id="Phobius"/>
    </source>
</evidence>
<sequence>MNFKNIFAILFAVLFLVSFAASAHADVITVTESIPGRNYELDHSFLDNDPVSQSITAYCPDNYEIVTGNCESDYLRSFGSLREDIDSFADSVTCTYRIDFPWACGDAFQIVCPYIEATAVCESDGTNGGSETNNPPTLFGLPNVSVEENSGLNSDLIDLWDYVDDEDFDYEINFRILAESNSGLVDCIIENNRYLSCSVERSDLGSSAVTIEAEDTYGATDIDSFTVSVTSDNDDPNLSGIPTVYVAENDGFQDNVIDLHNYVFDNQDSDSELDFDITNQTNTGLIFCEIDQDRYIDCDDPATDQTGTNTITVRVTDTDGATDTDSFRVEVIADDTNEAPVLSGIPNVDLDENDGAQDNLIDLYAYAFDNEDSESELTFDIIANSDSGLIYCDIDQDRYIDCDPPRFDSSGSNTITVEVTDTDGLSDTDSFIIIVNDIFDDPNDTPTISGLPNLSIEENAGARNNWIDLHSYAFDQEDSDSELDFRISNQNNTSLIFCSIDQDRYFECEAPRDDYTGTSTITIEVEDQQGATDSDTFTIEVVAQDSGVCSDIDIDTRTIFIDEDDSETIRFDIRNLGDDDFRLFDVDVDVTNNSSFLDARDTDFDTFIREDGEGEVEIRLESFNVSSDREATVRVRIRGEFDNGNSCSFSDIEESFRVWIDNEGSSGSGSGSNSCSDIDFKQRTVSMDESDRETFRFDVENNGNDDFRITDVDVTETSSYLSIVDFDDRGTIRDNDELALEIELRSNNVSSDRTATVYVDLRGEFDDGRSCSFSQIGRESFRVEIENSGSGSSNICNDIEIDASDVTIAEDSSRTKIIRIKNENNRSFDVDNITVSESNSYFNISIRDEPERISANDEEELEIRIYTNNVSRDKSGDVEIRVSGEFSNGVNCSSSRITEEFRVTVDNRGSGSSDDDDRDDEDFDGSVKIDFSNNFAILEEGQTKNINVTIKNGLDNRQCFDLSSNDTPVFSTSLSSTEICVSENGSETISMSITGRNSGTDNVRFEAEYDGISKIKFVSVEVLGDEIIGERPRISVPDDSEELFRDNEIIITNTGPELRNVTIRALNAPEGVNIEEVQLSRWEPGETLGIEVDIEPGFDDVVSITLSISSDSGSIGVPVEFKASEGQGFTGLVGLATTAGMAIGLIILIVLAILGILSVFSRK</sequence>
<dbReference type="EMBL" id="NZBD01000016">
    <property type="protein sequence ID" value="MAG18411.1"/>
    <property type="molecule type" value="Genomic_DNA"/>
</dbReference>
<accession>A0A2D6LQF8</accession>
<proteinExistence type="predicted"/>
<keyword evidence="1" id="KW-0812">Transmembrane</keyword>
<dbReference type="GO" id="GO:0005509">
    <property type="term" value="F:calcium ion binding"/>
    <property type="evidence" value="ECO:0007669"/>
    <property type="project" value="InterPro"/>
</dbReference>
<dbReference type="GO" id="GO:0016020">
    <property type="term" value="C:membrane"/>
    <property type="evidence" value="ECO:0007669"/>
    <property type="project" value="InterPro"/>
</dbReference>
<evidence type="ECO:0000313" key="3">
    <source>
        <dbReference type="EMBL" id="MAG18411.1"/>
    </source>
</evidence>
<feature type="transmembrane region" description="Helical" evidence="1">
    <location>
        <begin position="1132"/>
        <end position="1160"/>
    </location>
</feature>
<keyword evidence="1" id="KW-0472">Membrane</keyword>
<dbReference type="GO" id="GO:0007156">
    <property type="term" value="P:homophilic cell adhesion via plasma membrane adhesion molecules"/>
    <property type="evidence" value="ECO:0007669"/>
    <property type="project" value="InterPro"/>
</dbReference>
<keyword evidence="1" id="KW-1133">Transmembrane helix</keyword>
<gene>
    <name evidence="3" type="ORF">CL944_02975</name>
</gene>
<dbReference type="PROSITE" id="PS50268">
    <property type="entry name" value="CADHERIN_2"/>
    <property type="match status" value="1"/>
</dbReference>
<dbReference type="InterPro" id="IPR002126">
    <property type="entry name" value="Cadherin-like_dom"/>
</dbReference>
<dbReference type="AlphaFoldDB" id="A0A2D6LQF8"/>
<name>A0A2D6LQF8_9ARCH</name>
<protein>
    <recommendedName>
        <fullName evidence="2">Cadherin domain-containing protein</fullName>
    </recommendedName>
</protein>
<comment type="caution">
    <text evidence="3">The sequence shown here is derived from an EMBL/GenBank/DDBJ whole genome shotgun (WGS) entry which is preliminary data.</text>
</comment>
<dbReference type="Proteomes" id="UP000226712">
    <property type="component" value="Unassembled WGS sequence"/>
</dbReference>